<protein>
    <submittedName>
        <fullName evidence="2">Uncharacterized protein</fullName>
    </submittedName>
</protein>
<accession>A0A375C935</accession>
<dbReference type="EMBL" id="OFSN01000015">
    <property type="protein sequence ID" value="SOY65612.1"/>
    <property type="molecule type" value="Genomic_DNA"/>
</dbReference>
<name>A0A375C935_9BURK</name>
<keyword evidence="1" id="KW-0812">Transmembrane</keyword>
<feature type="transmembrane region" description="Helical" evidence="1">
    <location>
        <begin position="24"/>
        <end position="51"/>
    </location>
</feature>
<keyword evidence="1" id="KW-1133">Transmembrane helix</keyword>
<dbReference type="Proteomes" id="UP000257016">
    <property type="component" value="Unassembled WGS sequence"/>
</dbReference>
<proteinExistence type="predicted"/>
<keyword evidence="1" id="KW-0472">Membrane</keyword>
<reference evidence="2" key="1">
    <citation type="submission" date="2018-01" db="EMBL/GenBank/DDBJ databases">
        <authorList>
            <person name="Clerissi C."/>
        </authorList>
    </citation>
    <scope>NUCLEOTIDE SEQUENCE</scope>
    <source>
        <strain evidence="2">Cupriavidus taiwanensis LMG 19430</strain>
    </source>
</reference>
<comment type="caution">
    <text evidence="2">The sequence shown here is derived from an EMBL/GenBank/DDBJ whole genome shotgun (WGS) entry which is preliminary data.</text>
</comment>
<sequence length="106" mass="11870">MGIEELKLVLQTLSGLADGAKEGFIWWLIVTEVLPRVVVVVCATIVALVAWKIAKLIADYYASESRCETTIRHISAITGKYVDFPYPSRSYLNDLVEEVRKLKGRA</sequence>
<dbReference type="AlphaFoldDB" id="A0A375C935"/>
<evidence type="ECO:0000256" key="1">
    <source>
        <dbReference type="SAM" id="Phobius"/>
    </source>
</evidence>
<gene>
    <name evidence="2" type="ORF">CBM2586_B10207</name>
</gene>
<evidence type="ECO:0000313" key="2">
    <source>
        <dbReference type="EMBL" id="SOY65612.1"/>
    </source>
</evidence>
<organism evidence="2">
    <name type="scientific">Cupriavidus taiwanensis</name>
    <dbReference type="NCBI Taxonomy" id="164546"/>
    <lineage>
        <taxon>Bacteria</taxon>
        <taxon>Pseudomonadati</taxon>
        <taxon>Pseudomonadota</taxon>
        <taxon>Betaproteobacteria</taxon>
        <taxon>Burkholderiales</taxon>
        <taxon>Burkholderiaceae</taxon>
        <taxon>Cupriavidus</taxon>
    </lineage>
</organism>